<evidence type="ECO:0000256" key="1">
    <source>
        <dbReference type="SAM" id="MobiDB-lite"/>
    </source>
</evidence>
<dbReference type="EMBL" id="JAUJYO010000021">
    <property type="protein sequence ID" value="KAK1283188.1"/>
    <property type="molecule type" value="Genomic_DNA"/>
</dbReference>
<gene>
    <name evidence="2" type="ORF">QJS10_CPB21g01653</name>
    <name evidence="3" type="ORF">QJS10_CPB21g01659</name>
</gene>
<feature type="region of interest" description="Disordered" evidence="1">
    <location>
        <begin position="81"/>
        <end position="109"/>
    </location>
</feature>
<protein>
    <submittedName>
        <fullName evidence="2">Uncharacterized protein</fullName>
    </submittedName>
</protein>
<reference evidence="2" key="2">
    <citation type="submission" date="2023-06" db="EMBL/GenBank/DDBJ databases">
        <authorList>
            <person name="Ma L."/>
            <person name="Liu K.-W."/>
            <person name="Li Z."/>
            <person name="Hsiao Y.-Y."/>
            <person name="Qi Y."/>
            <person name="Fu T."/>
            <person name="Tang G."/>
            <person name="Zhang D."/>
            <person name="Sun W.-H."/>
            <person name="Liu D.-K."/>
            <person name="Li Y."/>
            <person name="Chen G.-Z."/>
            <person name="Liu X.-D."/>
            <person name="Liao X.-Y."/>
            <person name="Jiang Y.-T."/>
            <person name="Yu X."/>
            <person name="Hao Y."/>
            <person name="Huang J."/>
            <person name="Zhao X.-W."/>
            <person name="Ke S."/>
            <person name="Chen Y.-Y."/>
            <person name="Wu W.-L."/>
            <person name="Hsu J.-L."/>
            <person name="Lin Y.-F."/>
            <person name="Huang M.-D."/>
            <person name="Li C.-Y."/>
            <person name="Huang L."/>
            <person name="Wang Z.-W."/>
            <person name="Zhao X."/>
            <person name="Zhong W.-Y."/>
            <person name="Peng D.-H."/>
            <person name="Ahmad S."/>
            <person name="Lan S."/>
            <person name="Zhang J.-S."/>
            <person name="Tsai W.-C."/>
            <person name="Van De Peer Y."/>
            <person name="Liu Z.-J."/>
        </authorList>
    </citation>
    <scope>NUCLEOTIDE SEQUENCE</scope>
    <source>
        <strain evidence="2">CP</strain>
        <tissue evidence="2">Leaves</tissue>
    </source>
</reference>
<organism evidence="2 4">
    <name type="scientific">Acorus calamus</name>
    <name type="common">Sweet flag</name>
    <dbReference type="NCBI Taxonomy" id="4465"/>
    <lineage>
        <taxon>Eukaryota</taxon>
        <taxon>Viridiplantae</taxon>
        <taxon>Streptophyta</taxon>
        <taxon>Embryophyta</taxon>
        <taxon>Tracheophyta</taxon>
        <taxon>Spermatophyta</taxon>
        <taxon>Magnoliopsida</taxon>
        <taxon>Liliopsida</taxon>
        <taxon>Acoraceae</taxon>
        <taxon>Acorus</taxon>
    </lineage>
</organism>
<evidence type="ECO:0000313" key="3">
    <source>
        <dbReference type="EMBL" id="KAK1284579.1"/>
    </source>
</evidence>
<dbReference type="Proteomes" id="UP001180020">
    <property type="component" value="Unassembled WGS sequence"/>
</dbReference>
<evidence type="ECO:0000313" key="4">
    <source>
        <dbReference type="Proteomes" id="UP001180020"/>
    </source>
</evidence>
<evidence type="ECO:0000313" key="2">
    <source>
        <dbReference type="EMBL" id="KAK1283188.1"/>
    </source>
</evidence>
<feature type="compositionally biased region" description="Basic and acidic residues" evidence="1">
    <location>
        <begin position="92"/>
        <end position="101"/>
    </location>
</feature>
<comment type="caution">
    <text evidence="2">The sequence shown here is derived from an EMBL/GenBank/DDBJ whole genome shotgun (WGS) entry which is preliminary data.</text>
</comment>
<dbReference type="EMBL" id="JAUJYO010000021">
    <property type="protein sequence ID" value="KAK1284579.1"/>
    <property type="molecule type" value="Genomic_DNA"/>
</dbReference>
<dbReference type="AlphaFoldDB" id="A0AAV9C4N2"/>
<name>A0AAV9C4N2_ACOCL</name>
<keyword evidence="4" id="KW-1185">Reference proteome</keyword>
<accession>A0AAV9C4N2</accession>
<reference evidence="2" key="1">
    <citation type="journal article" date="2023" name="Nat. Commun.">
        <title>Diploid and tetraploid genomes of Acorus and the evolution of monocots.</title>
        <authorList>
            <person name="Ma L."/>
            <person name="Liu K.W."/>
            <person name="Li Z."/>
            <person name="Hsiao Y.Y."/>
            <person name="Qi Y."/>
            <person name="Fu T."/>
            <person name="Tang G.D."/>
            <person name="Zhang D."/>
            <person name="Sun W.H."/>
            <person name="Liu D.K."/>
            <person name="Li Y."/>
            <person name="Chen G.Z."/>
            <person name="Liu X.D."/>
            <person name="Liao X.Y."/>
            <person name="Jiang Y.T."/>
            <person name="Yu X."/>
            <person name="Hao Y."/>
            <person name="Huang J."/>
            <person name="Zhao X.W."/>
            <person name="Ke S."/>
            <person name="Chen Y.Y."/>
            <person name="Wu W.L."/>
            <person name="Hsu J.L."/>
            <person name="Lin Y.F."/>
            <person name="Huang M.D."/>
            <person name="Li C.Y."/>
            <person name="Huang L."/>
            <person name="Wang Z.W."/>
            <person name="Zhao X."/>
            <person name="Zhong W.Y."/>
            <person name="Peng D.H."/>
            <person name="Ahmad S."/>
            <person name="Lan S."/>
            <person name="Zhang J.S."/>
            <person name="Tsai W.C."/>
            <person name="Van de Peer Y."/>
            <person name="Liu Z.J."/>
        </authorList>
    </citation>
    <scope>NUCLEOTIDE SEQUENCE</scope>
    <source>
        <strain evidence="2">CP</strain>
    </source>
</reference>
<proteinExistence type="predicted"/>
<sequence length="109" mass="12310">MACDRKEVIEGEIIRGQDFATKLQNLLLRPIGDRWQEDAVILIEDISRSIAKALSLLRSKESPDVSNFSASCSTDPRINMKMKRSSRSSTVDGRDGFDRMDNQFSRTVS</sequence>